<proteinExistence type="predicted"/>
<evidence type="ECO:0000313" key="2">
    <source>
        <dbReference type="EMBL" id="KZT18954.1"/>
    </source>
</evidence>
<feature type="non-terminal residue" evidence="2">
    <location>
        <position position="262"/>
    </location>
</feature>
<dbReference type="AlphaFoldDB" id="A0A165MYU3"/>
<protein>
    <recommendedName>
        <fullName evidence="1">BTB domain-containing protein</fullName>
    </recommendedName>
</protein>
<dbReference type="Pfam" id="PF00651">
    <property type="entry name" value="BTB"/>
    <property type="match status" value="1"/>
</dbReference>
<dbReference type="Gene3D" id="3.30.710.10">
    <property type="entry name" value="Potassium Channel Kv1.1, Chain A"/>
    <property type="match status" value="1"/>
</dbReference>
<dbReference type="PROSITE" id="PS50097">
    <property type="entry name" value="BTB"/>
    <property type="match status" value="1"/>
</dbReference>
<dbReference type="InterPro" id="IPR011333">
    <property type="entry name" value="SKP1/BTB/POZ_sf"/>
</dbReference>
<dbReference type="EMBL" id="KV425656">
    <property type="protein sequence ID" value="KZT18954.1"/>
    <property type="molecule type" value="Genomic_DNA"/>
</dbReference>
<evidence type="ECO:0000259" key="1">
    <source>
        <dbReference type="PROSITE" id="PS50097"/>
    </source>
</evidence>
<feature type="non-terminal residue" evidence="2">
    <location>
        <position position="1"/>
    </location>
</feature>
<gene>
    <name evidence="2" type="ORF">NEOLEDRAFT_1046430</name>
</gene>
<accession>A0A165MYU3</accession>
<organism evidence="2 3">
    <name type="scientific">Neolentinus lepideus HHB14362 ss-1</name>
    <dbReference type="NCBI Taxonomy" id="1314782"/>
    <lineage>
        <taxon>Eukaryota</taxon>
        <taxon>Fungi</taxon>
        <taxon>Dikarya</taxon>
        <taxon>Basidiomycota</taxon>
        <taxon>Agaricomycotina</taxon>
        <taxon>Agaricomycetes</taxon>
        <taxon>Gloeophyllales</taxon>
        <taxon>Gloeophyllaceae</taxon>
        <taxon>Neolentinus</taxon>
    </lineage>
</organism>
<dbReference type="InParanoid" id="A0A165MYU3"/>
<name>A0A165MYU3_9AGAM</name>
<dbReference type="SUPFAM" id="SSF54695">
    <property type="entry name" value="POZ domain"/>
    <property type="match status" value="1"/>
</dbReference>
<sequence>HPIFYYKDGSFRMQLGNTLYNLHLSLLAERSTVFKNMLTMPAPRGIEVEGSSDENPMVLPSTIKQDELDILLEYMFKGHTAGAPSLKNLIVILKLSTMLEIDDGWNFAINELQKDPGLSPALQFHLGCAHHVIEWVEPAFRVLMEMPFSEITEEMAHLMGPDAFYILSQTHARIRNHKTILAFYPSDPITSIRCFRPGKCSEAWVTQWWQGVAKHLLHPESGKSGSDILKMLEELGIPGMCPHCQKENVEWVKDTGVMTKAE</sequence>
<dbReference type="InterPro" id="IPR000210">
    <property type="entry name" value="BTB/POZ_dom"/>
</dbReference>
<feature type="domain" description="BTB" evidence="1">
    <location>
        <begin position="7"/>
        <end position="84"/>
    </location>
</feature>
<dbReference type="OrthoDB" id="3026325at2759"/>
<keyword evidence="3" id="KW-1185">Reference proteome</keyword>
<evidence type="ECO:0000313" key="3">
    <source>
        <dbReference type="Proteomes" id="UP000076761"/>
    </source>
</evidence>
<dbReference type="Proteomes" id="UP000076761">
    <property type="component" value="Unassembled WGS sequence"/>
</dbReference>
<reference evidence="2 3" key="1">
    <citation type="journal article" date="2016" name="Mol. Biol. Evol.">
        <title>Comparative Genomics of Early-Diverging Mushroom-Forming Fungi Provides Insights into the Origins of Lignocellulose Decay Capabilities.</title>
        <authorList>
            <person name="Nagy L.G."/>
            <person name="Riley R."/>
            <person name="Tritt A."/>
            <person name="Adam C."/>
            <person name="Daum C."/>
            <person name="Floudas D."/>
            <person name="Sun H."/>
            <person name="Yadav J.S."/>
            <person name="Pangilinan J."/>
            <person name="Larsson K.H."/>
            <person name="Matsuura K."/>
            <person name="Barry K."/>
            <person name="Labutti K."/>
            <person name="Kuo R."/>
            <person name="Ohm R.A."/>
            <person name="Bhattacharya S.S."/>
            <person name="Shirouzu T."/>
            <person name="Yoshinaga Y."/>
            <person name="Martin F.M."/>
            <person name="Grigoriev I.V."/>
            <person name="Hibbett D.S."/>
        </authorList>
    </citation>
    <scope>NUCLEOTIDE SEQUENCE [LARGE SCALE GENOMIC DNA]</scope>
    <source>
        <strain evidence="2 3">HHB14362 ss-1</strain>
    </source>
</reference>